<feature type="domain" description="HAMP" evidence="7">
    <location>
        <begin position="335"/>
        <end position="388"/>
    </location>
</feature>
<reference evidence="8 9" key="1">
    <citation type="journal article" date="2024" name="ISME J.">
        <title>Tailless and filamentous prophages are predominant in marine Vibrio.</title>
        <authorList>
            <person name="Steensen K."/>
            <person name="Seneca J."/>
            <person name="Bartlau N."/>
            <person name="Yu X.A."/>
            <person name="Hussain F.A."/>
            <person name="Polz M.F."/>
        </authorList>
    </citation>
    <scope>NUCLEOTIDE SEQUENCE [LARGE SCALE GENOMIC DNA]</scope>
    <source>
        <strain evidence="8 9">10N.222.51.A1</strain>
    </source>
</reference>
<keyword evidence="9" id="KW-1185">Reference proteome</keyword>
<evidence type="ECO:0000313" key="9">
    <source>
        <dbReference type="Proteomes" id="UP001570417"/>
    </source>
</evidence>
<keyword evidence="5" id="KW-0472">Membrane</keyword>
<keyword evidence="5" id="KW-0812">Transmembrane</keyword>
<dbReference type="SMART" id="SM00304">
    <property type="entry name" value="HAMP"/>
    <property type="match status" value="1"/>
</dbReference>
<evidence type="ECO:0000313" key="8">
    <source>
        <dbReference type="EMBL" id="MFA0570561.1"/>
    </source>
</evidence>
<evidence type="ECO:0000259" key="6">
    <source>
        <dbReference type="PROSITE" id="PS50111"/>
    </source>
</evidence>
<accession>A0ABV4NGS1</accession>
<dbReference type="Pfam" id="PF00672">
    <property type="entry name" value="HAMP"/>
    <property type="match status" value="1"/>
</dbReference>
<sequence length="665" mass="72416">MKLSISSKLQLSFLFLVVLFIVSASFTYRSVGVVERHTHSLLNTDLPTVNTSRAIGQSIQASLSTVRAYMLLGSDETVGEQQLQQLSSITQDVENTLATLETKLPVERFELVSEQWNNFKLSLDELSSLSHGDENLPAHNLFSNEAAPIAEVALDQLQGLINDEASNPFGADRKRLFKLYADSYSSLANALSAMRDFLIYGNNDYLSKYDDFVAAHEKSVKEINSMLEIMTRSDKSLWNLFNEMQQLYFPLAKEVIRLRQSPEWNKANAYMAQVVVPNARLLEDNLDQIVNDQQNAADQNGQGIRQDLEQVNLMLLAAVLVVSIIGFIIARYLGRSIGLRVSSVAKRAGLIAQGDVSQPSLVVTGQDELAQLTVSINQMNDSLREIVLGVTTKANEVDSSMTSLLQCNQETLSQVENQKINISQMSHEVTEVAQSASNTAQLADESVAALSASQKELSAGSDALDSNRQVAVELDETIGKANQLVLALSKESEAIGRVTEVIEGLAEQTNLLALNAAIEAARAGEYGRGFAVVADEVRMLATRTTESTTEINSIVNAIQSSTTSVVKEIELSQGLAKQGANHTEEAVTKLLDTTGLITKLNDQMLNLSTAANQQSAATNQMTELVSGVEISVDGVSTISQASDSTTNQVIDKVTELNREMAKFKL</sequence>
<proteinExistence type="inferred from homology"/>
<comment type="similarity">
    <text evidence="3">Belongs to the methyl-accepting chemotaxis (MCP) protein family.</text>
</comment>
<dbReference type="InterPro" id="IPR004089">
    <property type="entry name" value="MCPsignal_dom"/>
</dbReference>
<dbReference type="Gene3D" id="1.10.287.950">
    <property type="entry name" value="Methyl-accepting chemotaxis protein"/>
    <property type="match status" value="1"/>
</dbReference>
<dbReference type="InterPro" id="IPR024478">
    <property type="entry name" value="HlyB_4HB_MCP"/>
</dbReference>
<dbReference type="SUPFAM" id="SSF58104">
    <property type="entry name" value="Methyl-accepting chemotaxis protein (MCP) signaling domain"/>
    <property type="match status" value="1"/>
</dbReference>
<name>A0ABV4NGS1_9VIBR</name>
<evidence type="ECO:0000256" key="4">
    <source>
        <dbReference type="PROSITE-ProRule" id="PRU00284"/>
    </source>
</evidence>
<dbReference type="EMBL" id="JBFRUW010000092">
    <property type="protein sequence ID" value="MFA0570561.1"/>
    <property type="molecule type" value="Genomic_DNA"/>
</dbReference>
<dbReference type="PROSITE" id="PS50885">
    <property type="entry name" value="HAMP"/>
    <property type="match status" value="1"/>
</dbReference>
<evidence type="ECO:0000256" key="5">
    <source>
        <dbReference type="SAM" id="Phobius"/>
    </source>
</evidence>
<organism evidence="8 9">
    <name type="scientific">Vibrio gallaecicus</name>
    <dbReference type="NCBI Taxonomy" id="552386"/>
    <lineage>
        <taxon>Bacteria</taxon>
        <taxon>Pseudomonadati</taxon>
        <taxon>Pseudomonadota</taxon>
        <taxon>Gammaproteobacteria</taxon>
        <taxon>Vibrionales</taxon>
        <taxon>Vibrionaceae</taxon>
        <taxon>Vibrio</taxon>
    </lineage>
</organism>
<dbReference type="PROSITE" id="PS50111">
    <property type="entry name" value="CHEMOTAXIS_TRANSDUC_2"/>
    <property type="match status" value="1"/>
</dbReference>
<dbReference type="CDD" id="cd06225">
    <property type="entry name" value="HAMP"/>
    <property type="match status" value="1"/>
</dbReference>
<comment type="subcellular location">
    <subcellularLocation>
        <location evidence="1">Membrane</location>
    </subcellularLocation>
</comment>
<evidence type="ECO:0000256" key="1">
    <source>
        <dbReference type="ARBA" id="ARBA00004370"/>
    </source>
</evidence>
<feature type="transmembrane region" description="Helical" evidence="5">
    <location>
        <begin position="313"/>
        <end position="333"/>
    </location>
</feature>
<protein>
    <submittedName>
        <fullName evidence="8">Methyl-accepting chemotaxis protein</fullName>
    </submittedName>
</protein>
<feature type="domain" description="Methyl-accepting transducer" evidence="6">
    <location>
        <begin position="386"/>
        <end position="629"/>
    </location>
</feature>
<comment type="caution">
    <text evidence="8">The sequence shown here is derived from an EMBL/GenBank/DDBJ whole genome shotgun (WGS) entry which is preliminary data.</text>
</comment>
<gene>
    <name evidence="8" type="ORF">AB4566_20060</name>
</gene>
<keyword evidence="2 4" id="KW-0807">Transducer</keyword>
<dbReference type="PANTHER" id="PTHR32089:SF112">
    <property type="entry name" value="LYSOZYME-LIKE PROTEIN-RELATED"/>
    <property type="match status" value="1"/>
</dbReference>
<evidence type="ECO:0000259" key="7">
    <source>
        <dbReference type="PROSITE" id="PS50885"/>
    </source>
</evidence>
<keyword evidence="5" id="KW-1133">Transmembrane helix</keyword>
<evidence type="ECO:0000256" key="2">
    <source>
        <dbReference type="ARBA" id="ARBA00023224"/>
    </source>
</evidence>
<dbReference type="Pfam" id="PF12729">
    <property type="entry name" value="4HB_MCP_1"/>
    <property type="match status" value="1"/>
</dbReference>
<dbReference type="PANTHER" id="PTHR32089">
    <property type="entry name" value="METHYL-ACCEPTING CHEMOTAXIS PROTEIN MCPB"/>
    <property type="match status" value="1"/>
</dbReference>
<dbReference type="SMART" id="SM00283">
    <property type="entry name" value="MA"/>
    <property type="match status" value="1"/>
</dbReference>
<dbReference type="Proteomes" id="UP001570417">
    <property type="component" value="Unassembled WGS sequence"/>
</dbReference>
<dbReference type="RefSeq" id="WP_372268093.1">
    <property type="nucleotide sequence ID" value="NZ_JBFRUW010000092.1"/>
</dbReference>
<dbReference type="InterPro" id="IPR003660">
    <property type="entry name" value="HAMP_dom"/>
</dbReference>
<dbReference type="Pfam" id="PF00015">
    <property type="entry name" value="MCPsignal"/>
    <property type="match status" value="1"/>
</dbReference>
<evidence type="ECO:0000256" key="3">
    <source>
        <dbReference type="ARBA" id="ARBA00029447"/>
    </source>
</evidence>